<dbReference type="AlphaFoldDB" id="A0A4S8PWV0"/>
<dbReference type="Proteomes" id="UP000307378">
    <property type="component" value="Unassembled WGS sequence"/>
</dbReference>
<dbReference type="PIRSF" id="PIRSF018266">
    <property type="entry name" value="FecR"/>
    <property type="match status" value="1"/>
</dbReference>
<sequence length="330" mass="35929">MGHQGAQDMDRTVTDFNHADPVADQALDWFVRLRDGKQNAATHADFLAWLAKDPRHEEEFRGLEILWNSKPFLDALKALPVAKPEVRRPRGGRWSMRAAALAASVLVAAGIWQYPALVVALQADYVTATGAQRRVPLPDGSTLLLNTDTAVALDFDAGRRHVRLLRGEAFFDVVHDPAHPFTVSGRYGEVTVLGTAFAVRTGPGEDEVVLERGRVQVLCLCERKDKAVLAPGQAVSVTASAVSSVHAADPSATLAWREGRIIFEDALLGDVLEELGRYHRGAILVADERVNQMRVTGNYRLDDVDGAVRTLADAAGVGFYRVPGGLIILR</sequence>
<evidence type="ECO:0000259" key="1">
    <source>
        <dbReference type="Pfam" id="PF04773"/>
    </source>
</evidence>
<dbReference type="Gene3D" id="3.55.50.30">
    <property type="match status" value="1"/>
</dbReference>
<proteinExistence type="predicted"/>
<dbReference type="EMBL" id="STGU01000008">
    <property type="protein sequence ID" value="THV34525.1"/>
    <property type="molecule type" value="Genomic_DNA"/>
</dbReference>
<protein>
    <submittedName>
        <fullName evidence="3">FecR family protein</fullName>
    </submittedName>
</protein>
<dbReference type="Pfam" id="PF04773">
    <property type="entry name" value="FecR"/>
    <property type="match status" value="1"/>
</dbReference>
<accession>A0A4S8PWV0</accession>
<name>A0A4S8PWV0_9HYPH</name>
<dbReference type="PANTHER" id="PTHR30273:SF2">
    <property type="entry name" value="PROTEIN FECR"/>
    <property type="match status" value="1"/>
</dbReference>
<dbReference type="RefSeq" id="WP_136542079.1">
    <property type="nucleotide sequence ID" value="NZ_STGU01000008.1"/>
</dbReference>
<dbReference type="Pfam" id="PF16220">
    <property type="entry name" value="DUF4880"/>
    <property type="match status" value="1"/>
</dbReference>
<dbReference type="PANTHER" id="PTHR30273">
    <property type="entry name" value="PERIPLASMIC SIGNAL SENSOR AND SIGMA FACTOR ACTIVATOR FECR-RELATED"/>
    <property type="match status" value="1"/>
</dbReference>
<feature type="domain" description="FecR N-terminal" evidence="2">
    <location>
        <begin position="24"/>
        <end position="64"/>
    </location>
</feature>
<evidence type="ECO:0000259" key="2">
    <source>
        <dbReference type="Pfam" id="PF16220"/>
    </source>
</evidence>
<comment type="caution">
    <text evidence="3">The sequence shown here is derived from an EMBL/GenBank/DDBJ whole genome shotgun (WGS) entry which is preliminary data.</text>
</comment>
<dbReference type="InterPro" id="IPR012373">
    <property type="entry name" value="Ferrdict_sens_TM"/>
</dbReference>
<dbReference type="Gene3D" id="2.60.120.1440">
    <property type="match status" value="1"/>
</dbReference>
<feature type="domain" description="FecR protein" evidence="1">
    <location>
        <begin position="124"/>
        <end position="216"/>
    </location>
</feature>
<dbReference type="GO" id="GO:0016989">
    <property type="term" value="F:sigma factor antagonist activity"/>
    <property type="evidence" value="ECO:0007669"/>
    <property type="project" value="TreeGrafter"/>
</dbReference>
<dbReference type="InterPro" id="IPR006860">
    <property type="entry name" value="FecR"/>
</dbReference>
<organism evidence="3 4">
    <name type="scientific">Rhizobium rosettiformans W3</name>
    <dbReference type="NCBI Taxonomy" id="538378"/>
    <lineage>
        <taxon>Bacteria</taxon>
        <taxon>Pseudomonadati</taxon>
        <taxon>Pseudomonadota</taxon>
        <taxon>Alphaproteobacteria</taxon>
        <taxon>Hyphomicrobiales</taxon>
        <taxon>Rhizobiaceae</taxon>
        <taxon>Rhizobium/Agrobacterium group</taxon>
        <taxon>Rhizobium</taxon>
    </lineage>
</organism>
<reference evidence="3 4" key="1">
    <citation type="submission" date="2019-04" db="EMBL/GenBank/DDBJ databases">
        <title>genome sequence of strain W3.</title>
        <authorList>
            <person name="Gao J."/>
            <person name="Sun J."/>
        </authorList>
    </citation>
    <scope>NUCLEOTIDE SEQUENCE [LARGE SCALE GENOMIC DNA]</scope>
    <source>
        <strain evidence="3 4">W3</strain>
    </source>
</reference>
<gene>
    <name evidence="3" type="ORF">FAA86_15625</name>
</gene>
<dbReference type="InterPro" id="IPR032623">
    <property type="entry name" value="FecR_N"/>
</dbReference>
<evidence type="ECO:0000313" key="4">
    <source>
        <dbReference type="Proteomes" id="UP000307378"/>
    </source>
</evidence>
<evidence type="ECO:0000313" key="3">
    <source>
        <dbReference type="EMBL" id="THV34525.1"/>
    </source>
</evidence>